<dbReference type="PANTHER" id="PTHR24416">
    <property type="entry name" value="TYROSINE-PROTEIN KINASE RECEPTOR"/>
    <property type="match status" value="1"/>
</dbReference>
<evidence type="ECO:0000259" key="9">
    <source>
        <dbReference type="PROSITE" id="PS50011"/>
    </source>
</evidence>
<dbReference type="OrthoDB" id="9010896at2759"/>
<keyword evidence="4 8" id="KW-1133">Transmembrane helix</keyword>
<dbReference type="InterPro" id="IPR011009">
    <property type="entry name" value="Kinase-like_dom_sf"/>
</dbReference>
<dbReference type="GO" id="GO:0043235">
    <property type="term" value="C:receptor complex"/>
    <property type="evidence" value="ECO:0007669"/>
    <property type="project" value="TreeGrafter"/>
</dbReference>
<dbReference type="PROSITE" id="PS50011">
    <property type="entry name" value="PROTEIN_KINASE_DOM"/>
    <property type="match status" value="1"/>
</dbReference>
<dbReference type="GO" id="GO:0051897">
    <property type="term" value="P:positive regulation of phosphatidylinositol 3-kinase/protein kinase B signal transduction"/>
    <property type="evidence" value="ECO:0007669"/>
    <property type="project" value="TreeGrafter"/>
</dbReference>
<dbReference type="GO" id="GO:0004672">
    <property type="term" value="F:protein kinase activity"/>
    <property type="evidence" value="ECO:0007669"/>
    <property type="project" value="InterPro"/>
</dbReference>
<dbReference type="Pfam" id="PF07714">
    <property type="entry name" value="PK_Tyr_Ser-Thr"/>
    <property type="match status" value="1"/>
</dbReference>
<dbReference type="GO" id="GO:0010976">
    <property type="term" value="P:positive regulation of neuron projection development"/>
    <property type="evidence" value="ECO:0007669"/>
    <property type="project" value="TreeGrafter"/>
</dbReference>
<dbReference type="InterPro" id="IPR050122">
    <property type="entry name" value="RTK"/>
</dbReference>
<dbReference type="GO" id="GO:0005886">
    <property type="term" value="C:plasma membrane"/>
    <property type="evidence" value="ECO:0007669"/>
    <property type="project" value="UniProtKB-SubCell"/>
</dbReference>
<protein>
    <submittedName>
        <fullName evidence="10">Hepatocyte growth factor receptor</fullName>
    </submittedName>
</protein>
<evidence type="ECO:0000256" key="7">
    <source>
        <dbReference type="ARBA" id="ARBA00023180"/>
    </source>
</evidence>
<keyword evidence="6 10" id="KW-0675">Receptor</keyword>
<organism evidence="10 11">
    <name type="scientific">Armadillidium nasatum</name>
    <dbReference type="NCBI Taxonomy" id="96803"/>
    <lineage>
        <taxon>Eukaryota</taxon>
        <taxon>Metazoa</taxon>
        <taxon>Ecdysozoa</taxon>
        <taxon>Arthropoda</taxon>
        <taxon>Crustacea</taxon>
        <taxon>Multicrustacea</taxon>
        <taxon>Malacostraca</taxon>
        <taxon>Eumalacostraca</taxon>
        <taxon>Peracarida</taxon>
        <taxon>Isopoda</taxon>
        <taxon>Oniscidea</taxon>
        <taxon>Crinocheta</taxon>
        <taxon>Armadillidiidae</taxon>
        <taxon>Armadillidium</taxon>
    </lineage>
</organism>
<gene>
    <name evidence="10" type="primary">Met</name>
    <name evidence="10" type="ORF">Anas_10978</name>
</gene>
<keyword evidence="2 8" id="KW-0812">Transmembrane</keyword>
<evidence type="ECO:0000256" key="8">
    <source>
        <dbReference type="SAM" id="Phobius"/>
    </source>
</evidence>
<dbReference type="GO" id="GO:0005524">
    <property type="term" value="F:ATP binding"/>
    <property type="evidence" value="ECO:0007669"/>
    <property type="project" value="InterPro"/>
</dbReference>
<sequence>MATLTSFFHSFYHKGISSKAFSSRQESPTMNKDVEEEINENLTFDEENDDDPSLLLYLSCGAISLAFVLGVISGVAIWRRKIYRGKISTTLSVKDNRNLLMSTDTTESKNTTIQTKTNISSPEKVYTGTMATTLPTSFSVNSYASIYKEPLESKRCSEILAPHCHQTSPQGSDIYESSCCSNNSDNEVAKEVFNIVDDPQRLKSCLGCHPCYCEVQTRLPGKPDLFIIKENFKQLQVLVKTLRESSDIGSMTELCQEGTKLAKLRHSNLLTIVGLSIISNAPPFLVYPDPLGCNFKLFLKSKRFPLKISEIIEISMQASKGISFLHANNILHEDIATRNCFKTFWKIIFINIDTHIRAIEFIGTQY</sequence>
<keyword evidence="3" id="KW-0732">Signal</keyword>
<reference evidence="10 11" key="1">
    <citation type="journal article" date="2019" name="PLoS Biol.">
        <title>Sex chromosomes control vertical transmission of feminizing Wolbachia symbionts in an isopod.</title>
        <authorList>
            <person name="Becking T."/>
            <person name="Chebbi M.A."/>
            <person name="Giraud I."/>
            <person name="Moumen B."/>
            <person name="Laverre T."/>
            <person name="Caubet Y."/>
            <person name="Peccoud J."/>
            <person name="Gilbert C."/>
            <person name="Cordaux R."/>
        </authorList>
    </citation>
    <scope>NUCLEOTIDE SEQUENCE [LARGE SCALE GENOMIC DNA]</scope>
    <source>
        <strain evidence="10">ANa2</strain>
        <tissue evidence="10">Whole body excluding digestive tract and cuticle</tissue>
    </source>
</reference>
<dbReference type="PANTHER" id="PTHR24416:SF349">
    <property type="entry name" value="TYROSINE-PROTEIN KINASE RYK"/>
    <property type="match status" value="1"/>
</dbReference>
<dbReference type="InterPro" id="IPR000719">
    <property type="entry name" value="Prot_kinase_dom"/>
</dbReference>
<keyword evidence="11" id="KW-1185">Reference proteome</keyword>
<dbReference type="Gene3D" id="1.10.510.10">
    <property type="entry name" value="Transferase(Phosphotransferase) domain 1"/>
    <property type="match status" value="1"/>
</dbReference>
<comment type="subcellular location">
    <subcellularLocation>
        <location evidence="1">Cell membrane</location>
        <topology evidence="1">Single-pass membrane protein</topology>
    </subcellularLocation>
</comment>
<dbReference type="GO" id="GO:0007409">
    <property type="term" value="P:axonogenesis"/>
    <property type="evidence" value="ECO:0007669"/>
    <property type="project" value="TreeGrafter"/>
</dbReference>
<dbReference type="EMBL" id="SEYY01000486">
    <property type="protein sequence ID" value="KAB7507128.1"/>
    <property type="molecule type" value="Genomic_DNA"/>
</dbReference>
<evidence type="ECO:0000256" key="2">
    <source>
        <dbReference type="ARBA" id="ARBA00022692"/>
    </source>
</evidence>
<evidence type="ECO:0000313" key="11">
    <source>
        <dbReference type="Proteomes" id="UP000326759"/>
    </source>
</evidence>
<dbReference type="AlphaFoldDB" id="A0A5N5TLV1"/>
<feature type="transmembrane region" description="Helical" evidence="8">
    <location>
        <begin position="54"/>
        <end position="78"/>
    </location>
</feature>
<dbReference type="SUPFAM" id="SSF56112">
    <property type="entry name" value="Protein kinase-like (PK-like)"/>
    <property type="match status" value="1"/>
</dbReference>
<proteinExistence type="predicted"/>
<accession>A0A5N5TLV1</accession>
<dbReference type="Proteomes" id="UP000326759">
    <property type="component" value="Unassembled WGS sequence"/>
</dbReference>
<evidence type="ECO:0000256" key="4">
    <source>
        <dbReference type="ARBA" id="ARBA00022989"/>
    </source>
</evidence>
<feature type="domain" description="Protein kinase" evidence="9">
    <location>
        <begin position="212"/>
        <end position="366"/>
    </location>
</feature>
<evidence type="ECO:0000256" key="5">
    <source>
        <dbReference type="ARBA" id="ARBA00023136"/>
    </source>
</evidence>
<comment type="caution">
    <text evidence="10">The sequence shown here is derived from an EMBL/GenBank/DDBJ whole genome shotgun (WGS) entry which is preliminary data.</text>
</comment>
<name>A0A5N5TLV1_9CRUS</name>
<evidence type="ECO:0000256" key="3">
    <source>
        <dbReference type="ARBA" id="ARBA00022729"/>
    </source>
</evidence>
<evidence type="ECO:0000256" key="6">
    <source>
        <dbReference type="ARBA" id="ARBA00023170"/>
    </source>
</evidence>
<keyword evidence="5 8" id="KW-0472">Membrane</keyword>
<evidence type="ECO:0000313" key="10">
    <source>
        <dbReference type="EMBL" id="KAB7507128.1"/>
    </source>
</evidence>
<dbReference type="Gene3D" id="3.30.200.20">
    <property type="entry name" value="Phosphorylase Kinase, domain 1"/>
    <property type="match status" value="1"/>
</dbReference>
<dbReference type="InterPro" id="IPR001245">
    <property type="entry name" value="Ser-Thr/Tyr_kinase_cat_dom"/>
</dbReference>
<evidence type="ECO:0000256" key="1">
    <source>
        <dbReference type="ARBA" id="ARBA00004162"/>
    </source>
</evidence>
<keyword evidence="7" id="KW-0325">Glycoprotein</keyword>
<dbReference type="GO" id="GO:0007169">
    <property type="term" value="P:cell surface receptor protein tyrosine kinase signaling pathway"/>
    <property type="evidence" value="ECO:0007669"/>
    <property type="project" value="TreeGrafter"/>
</dbReference>